<reference evidence="2" key="1">
    <citation type="journal article" date="2023" name="Nat. Plants">
        <title>Single-cell RNA sequencing provides a high-resolution roadmap for understanding the multicellular compartmentation of specialized metabolism.</title>
        <authorList>
            <person name="Sun S."/>
            <person name="Shen X."/>
            <person name="Li Y."/>
            <person name="Li Y."/>
            <person name="Wang S."/>
            <person name="Li R."/>
            <person name="Zhang H."/>
            <person name="Shen G."/>
            <person name="Guo B."/>
            <person name="Wei J."/>
            <person name="Xu J."/>
            <person name="St-Pierre B."/>
            <person name="Chen S."/>
            <person name="Sun C."/>
        </authorList>
    </citation>
    <scope>NUCLEOTIDE SEQUENCE [LARGE SCALE GENOMIC DNA]</scope>
</reference>
<sequence>MLAFHQQRYISDIFSFASLSFFGTAKRMGLKGKMIGQTEIKAGGDVFHDIIKMRPHELNKMTPQKVQRFTLLEGTLGKVGSKIFWHYNHEGKDKVAKEIIEEISEEKQSIRFKVIEGDLMEIYKSFYITYHVDTNGPDSLVTWTLEYEKLKEEYPHPGTMLSWFLHMVEEIEAHHS</sequence>
<evidence type="ECO:0000313" key="1">
    <source>
        <dbReference type="EMBL" id="KAI5677881.1"/>
    </source>
</evidence>
<organism evidence="1 2">
    <name type="scientific">Catharanthus roseus</name>
    <name type="common">Madagascar periwinkle</name>
    <name type="synonym">Vinca rosea</name>
    <dbReference type="NCBI Taxonomy" id="4058"/>
    <lineage>
        <taxon>Eukaryota</taxon>
        <taxon>Viridiplantae</taxon>
        <taxon>Streptophyta</taxon>
        <taxon>Embryophyta</taxon>
        <taxon>Tracheophyta</taxon>
        <taxon>Spermatophyta</taxon>
        <taxon>Magnoliopsida</taxon>
        <taxon>eudicotyledons</taxon>
        <taxon>Gunneridae</taxon>
        <taxon>Pentapetalae</taxon>
        <taxon>asterids</taxon>
        <taxon>lamiids</taxon>
        <taxon>Gentianales</taxon>
        <taxon>Apocynaceae</taxon>
        <taxon>Rauvolfioideae</taxon>
        <taxon>Vinceae</taxon>
        <taxon>Catharanthinae</taxon>
        <taxon>Catharanthus</taxon>
    </lineage>
</organism>
<name>A0ACC0BYX3_CATRO</name>
<proteinExistence type="predicted"/>
<comment type="caution">
    <text evidence="1">The sequence shown here is derived from an EMBL/GenBank/DDBJ whole genome shotgun (WGS) entry which is preliminary data.</text>
</comment>
<evidence type="ECO:0000313" key="2">
    <source>
        <dbReference type="Proteomes" id="UP001060085"/>
    </source>
</evidence>
<dbReference type="Proteomes" id="UP001060085">
    <property type="component" value="Linkage Group LG02"/>
</dbReference>
<accession>A0ACC0BYX3</accession>
<protein>
    <submittedName>
        <fullName evidence="1">Uncharacterized protein</fullName>
    </submittedName>
</protein>
<gene>
    <name evidence="1" type="ORF">M9H77_08831</name>
</gene>
<dbReference type="EMBL" id="CM044702">
    <property type="protein sequence ID" value="KAI5677881.1"/>
    <property type="molecule type" value="Genomic_DNA"/>
</dbReference>
<keyword evidence="2" id="KW-1185">Reference proteome</keyword>